<organism evidence="4 5">
    <name type="scientific">Candidatus Proximibacter danicus</name>
    <dbReference type="NCBI Taxonomy" id="2954365"/>
    <lineage>
        <taxon>Bacteria</taxon>
        <taxon>Pseudomonadati</taxon>
        <taxon>Pseudomonadota</taxon>
        <taxon>Betaproteobacteria</taxon>
        <taxon>Candidatus Proximibacter</taxon>
    </lineage>
</organism>
<gene>
    <name evidence="4" type="ORF">IPL58_05035</name>
</gene>
<dbReference type="EMBL" id="JADJUC010000003">
    <property type="protein sequence ID" value="MBK8523532.1"/>
    <property type="molecule type" value="Genomic_DNA"/>
</dbReference>
<dbReference type="InterPro" id="IPR036249">
    <property type="entry name" value="Thioredoxin-like_sf"/>
</dbReference>
<dbReference type="CDD" id="cd02976">
    <property type="entry name" value="NrdH"/>
    <property type="match status" value="1"/>
</dbReference>
<evidence type="ECO:0000259" key="3">
    <source>
        <dbReference type="Pfam" id="PF13511"/>
    </source>
</evidence>
<dbReference type="Pfam" id="PF00462">
    <property type="entry name" value="Glutaredoxin"/>
    <property type="match status" value="1"/>
</dbReference>
<sequence>MKQLLCVLLITATGMASAQTTYRWTDPATGNTIFSDQPPPPEIRKVTKKTGRDAGEDGQQSYAVRAAAEKFPVTLYTSADCTDTCQQARSLLNGRGIPFTEKLVQGGTPEADELKQLTGGEGFVPVILVGRQSNKGLDKSAWNNLLDLAGYPKTAAYGSKPSGAFAK</sequence>
<feature type="domain" description="DUF4124" evidence="3">
    <location>
        <begin position="9"/>
        <end position="47"/>
    </location>
</feature>
<evidence type="ECO:0000313" key="4">
    <source>
        <dbReference type="EMBL" id="MBK8523532.1"/>
    </source>
</evidence>
<evidence type="ECO:0000256" key="1">
    <source>
        <dbReference type="SAM" id="SignalP"/>
    </source>
</evidence>
<comment type="caution">
    <text evidence="4">The sequence shown here is derived from an EMBL/GenBank/DDBJ whole genome shotgun (WGS) entry which is preliminary data.</text>
</comment>
<feature type="domain" description="Glutaredoxin" evidence="2">
    <location>
        <begin position="73"/>
        <end position="131"/>
    </location>
</feature>
<keyword evidence="1" id="KW-0732">Signal</keyword>
<dbReference type="Pfam" id="PF13511">
    <property type="entry name" value="DUF4124"/>
    <property type="match status" value="1"/>
</dbReference>
<feature type="chain" id="PRO_5039044330" evidence="1">
    <location>
        <begin position="19"/>
        <end position="167"/>
    </location>
</feature>
<dbReference type="Gene3D" id="3.40.30.10">
    <property type="entry name" value="Glutaredoxin"/>
    <property type="match status" value="1"/>
</dbReference>
<reference evidence="4" key="1">
    <citation type="submission" date="2020-10" db="EMBL/GenBank/DDBJ databases">
        <title>Connecting structure to function with the recovery of over 1000 high-quality activated sludge metagenome-assembled genomes encoding full-length rRNA genes using long-read sequencing.</title>
        <authorList>
            <person name="Singleton C.M."/>
            <person name="Petriglieri F."/>
            <person name="Kristensen J.M."/>
            <person name="Kirkegaard R.H."/>
            <person name="Michaelsen T.Y."/>
            <person name="Andersen M.H."/>
            <person name="Karst S.M."/>
            <person name="Dueholm M.S."/>
            <person name="Nielsen P.H."/>
            <person name="Albertsen M."/>
        </authorList>
    </citation>
    <scope>NUCLEOTIDE SEQUENCE</scope>
    <source>
        <strain evidence="4">Hirt_18-Q3-R61-65_BATAC.395</strain>
    </source>
</reference>
<proteinExistence type="predicted"/>
<dbReference type="AlphaFoldDB" id="A0A9D7K2M4"/>
<dbReference type="InterPro" id="IPR002109">
    <property type="entry name" value="Glutaredoxin"/>
</dbReference>
<dbReference type="PROSITE" id="PS51354">
    <property type="entry name" value="GLUTAREDOXIN_2"/>
    <property type="match status" value="1"/>
</dbReference>
<accession>A0A9D7K2M4</accession>
<name>A0A9D7K2M4_9PROT</name>
<dbReference type="SUPFAM" id="SSF52833">
    <property type="entry name" value="Thioredoxin-like"/>
    <property type="match status" value="1"/>
</dbReference>
<dbReference type="InterPro" id="IPR025392">
    <property type="entry name" value="DUF4124"/>
</dbReference>
<feature type="signal peptide" evidence="1">
    <location>
        <begin position="1"/>
        <end position="18"/>
    </location>
</feature>
<protein>
    <submittedName>
        <fullName evidence="4">Glutaredoxin family protein</fullName>
    </submittedName>
</protein>
<evidence type="ECO:0000259" key="2">
    <source>
        <dbReference type="Pfam" id="PF00462"/>
    </source>
</evidence>
<dbReference type="Proteomes" id="UP000886689">
    <property type="component" value="Unassembled WGS sequence"/>
</dbReference>
<evidence type="ECO:0000313" key="5">
    <source>
        <dbReference type="Proteomes" id="UP000886689"/>
    </source>
</evidence>